<dbReference type="OrthoDB" id="2789670at2759"/>
<evidence type="ECO:0000313" key="2">
    <source>
        <dbReference type="Proteomes" id="UP000054248"/>
    </source>
</evidence>
<proteinExistence type="predicted"/>
<reference evidence="1 2" key="1">
    <citation type="submission" date="2014-04" db="EMBL/GenBank/DDBJ databases">
        <authorList>
            <consortium name="DOE Joint Genome Institute"/>
            <person name="Kuo A."/>
            <person name="Girlanda M."/>
            <person name="Perotto S."/>
            <person name="Kohler A."/>
            <person name="Nagy L.G."/>
            <person name="Floudas D."/>
            <person name="Copeland A."/>
            <person name="Barry K.W."/>
            <person name="Cichocki N."/>
            <person name="Veneault-Fourrey C."/>
            <person name="LaButti K."/>
            <person name="Lindquist E.A."/>
            <person name="Lipzen A."/>
            <person name="Lundell T."/>
            <person name="Morin E."/>
            <person name="Murat C."/>
            <person name="Sun H."/>
            <person name="Tunlid A."/>
            <person name="Henrissat B."/>
            <person name="Grigoriev I.V."/>
            <person name="Hibbett D.S."/>
            <person name="Martin F."/>
            <person name="Nordberg H.P."/>
            <person name="Cantor M.N."/>
            <person name="Hua S.X."/>
        </authorList>
    </citation>
    <scope>NUCLEOTIDE SEQUENCE [LARGE SCALE GENOMIC DNA]</scope>
    <source>
        <strain evidence="1 2">MUT 4182</strain>
    </source>
</reference>
<keyword evidence="2" id="KW-1185">Reference proteome</keyword>
<gene>
    <name evidence="1" type="ORF">M407DRAFT_18036</name>
</gene>
<evidence type="ECO:0000313" key="1">
    <source>
        <dbReference type="EMBL" id="KIO33177.1"/>
    </source>
</evidence>
<dbReference type="EMBL" id="KN822950">
    <property type="protein sequence ID" value="KIO33177.1"/>
    <property type="molecule type" value="Genomic_DNA"/>
</dbReference>
<protein>
    <submittedName>
        <fullName evidence="1">Uncharacterized protein</fullName>
    </submittedName>
</protein>
<dbReference type="AlphaFoldDB" id="A0A0C3MHK8"/>
<reference evidence="2" key="2">
    <citation type="submission" date="2015-01" db="EMBL/GenBank/DDBJ databases">
        <title>Evolutionary Origins and Diversification of the Mycorrhizal Mutualists.</title>
        <authorList>
            <consortium name="DOE Joint Genome Institute"/>
            <consortium name="Mycorrhizal Genomics Consortium"/>
            <person name="Kohler A."/>
            <person name="Kuo A."/>
            <person name="Nagy L.G."/>
            <person name="Floudas D."/>
            <person name="Copeland A."/>
            <person name="Barry K.W."/>
            <person name="Cichocki N."/>
            <person name="Veneault-Fourrey C."/>
            <person name="LaButti K."/>
            <person name="Lindquist E.A."/>
            <person name="Lipzen A."/>
            <person name="Lundell T."/>
            <person name="Morin E."/>
            <person name="Murat C."/>
            <person name="Riley R."/>
            <person name="Ohm R."/>
            <person name="Sun H."/>
            <person name="Tunlid A."/>
            <person name="Henrissat B."/>
            <person name="Grigoriev I.V."/>
            <person name="Hibbett D.S."/>
            <person name="Martin F."/>
        </authorList>
    </citation>
    <scope>NUCLEOTIDE SEQUENCE [LARGE SCALE GENOMIC DNA]</scope>
    <source>
        <strain evidence="2">MUT 4182</strain>
    </source>
</reference>
<dbReference type="Proteomes" id="UP000054248">
    <property type="component" value="Unassembled WGS sequence"/>
</dbReference>
<sequence length="92" mass="9936">MSSDLSKQFSTAHTAIGGGVVLPLFLLSQCMVNGAMGGYVSDLISALQNLPSWLPDVKFKRNASKWDDETQDINRNTFGRVQDSVTSGISDV</sequence>
<dbReference type="HOGENOM" id="CLU_2414932_0_0_1"/>
<accession>A0A0C3MHK8</accession>
<name>A0A0C3MHK8_9AGAM</name>
<organism evidence="1 2">
    <name type="scientific">Tulasnella calospora MUT 4182</name>
    <dbReference type="NCBI Taxonomy" id="1051891"/>
    <lineage>
        <taxon>Eukaryota</taxon>
        <taxon>Fungi</taxon>
        <taxon>Dikarya</taxon>
        <taxon>Basidiomycota</taxon>
        <taxon>Agaricomycotina</taxon>
        <taxon>Agaricomycetes</taxon>
        <taxon>Cantharellales</taxon>
        <taxon>Tulasnellaceae</taxon>
        <taxon>Tulasnella</taxon>
    </lineage>
</organism>